<accession>A0A8D9BGE0</accession>
<organism evidence="1">
    <name type="scientific">Cacopsylla melanoneura</name>
    <dbReference type="NCBI Taxonomy" id="428564"/>
    <lineage>
        <taxon>Eukaryota</taxon>
        <taxon>Metazoa</taxon>
        <taxon>Ecdysozoa</taxon>
        <taxon>Arthropoda</taxon>
        <taxon>Hexapoda</taxon>
        <taxon>Insecta</taxon>
        <taxon>Pterygota</taxon>
        <taxon>Neoptera</taxon>
        <taxon>Paraneoptera</taxon>
        <taxon>Hemiptera</taxon>
        <taxon>Sternorrhyncha</taxon>
        <taxon>Psylloidea</taxon>
        <taxon>Psyllidae</taxon>
        <taxon>Psyllinae</taxon>
        <taxon>Cacopsylla</taxon>
    </lineage>
</organism>
<reference evidence="1" key="1">
    <citation type="submission" date="2021-05" db="EMBL/GenBank/DDBJ databases">
        <authorList>
            <person name="Alioto T."/>
            <person name="Alioto T."/>
            <person name="Gomez Garrido J."/>
        </authorList>
    </citation>
    <scope>NUCLEOTIDE SEQUENCE</scope>
</reference>
<evidence type="ECO:0000313" key="1">
    <source>
        <dbReference type="EMBL" id="CAG6784688.1"/>
    </source>
</evidence>
<dbReference type="EMBL" id="HBUF01639177">
    <property type="protein sequence ID" value="CAG6784680.1"/>
    <property type="molecule type" value="Transcribed_RNA"/>
</dbReference>
<dbReference type="AlphaFoldDB" id="A0A8D9BGE0"/>
<proteinExistence type="predicted"/>
<dbReference type="EMBL" id="HBUF01639180">
    <property type="protein sequence ID" value="CAG6784688.1"/>
    <property type="molecule type" value="Transcribed_RNA"/>
</dbReference>
<sequence>MLNPSFRPPGPSALLSVMKKPQKNLSISAPLSVLLVITPFECVQGKKILNNFNRKQNYLQILFNSFFSQLQVKRAIARQKLSKKFSVFAKNVFFSEYVAFNDLNLWISSIY</sequence>
<protein>
    <submittedName>
        <fullName evidence="1">Uncharacterized protein</fullName>
    </submittedName>
</protein>
<dbReference type="EMBL" id="HBUF01639182">
    <property type="protein sequence ID" value="CAG6784694.1"/>
    <property type="molecule type" value="Transcribed_RNA"/>
</dbReference>
<name>A0A8D9BGE0_9HEMI</name>
<dbReference type="EMBL" id="HBUF01639179">
    <property type="protein sequence ID" value="CAG6784685.1"/>
    <property type="molecule type" value="Transcribed_RNA"/>
</dbReference>
<dbReference type="EMBL" id="HBUF01639181">
    <property type="protein sequence ID" value="CAG6784691.1"/>
    <property type="molecule type" value="Transcribed_RNA"/>
</dbReference>